<dbReference type="PANTHER" id="PTHR43429">
    <property type="entry name" value="PYRIDINE NUCLEOTIDE-DISULFIDE OXIDOREDUCTASE DOMAIN-CONTAINING"/>
    <property type="match status" value="1"/>
</dbReference>
<comment type="cofactor">
    <cofactor evidence="1">
        <name>FAD</name>
        <dbReference type="ChEBI" id="CHEBI:57692"/>
    </cofactor>
</comment>
<sequence length="462" mass="53615">MRDAAQTGDFCIRTKGRRIVIIGNGISGITCARHIRKRDPEAHITIVSGETEHFFSRTALMYIYMGHMTYAHTKPYEDWFWEKNRLELVHDWVTSINFEQKELQLQQQEPLKYDILILALGSKPNMFNWPGQELEGVQGLYTYQDLQKMNDNTANCRHAVVVGGGLIGVEMVEMLLSRNIPVTFLVREKHFWEHILPKEESELVMRHLREHHVDLRLQTALKELLDDGAGKVSAVVTASGEEIPCQFVGLAVGVKPNIELVRNTQLEVNKGILVDQRFATNIPNVFAIGDCAEYRVPVPQRQRIEQVWYTGRMHGETLAHNLTHPEPVAYTPGPWFNSAKFFDIEYQTYGMVPSRWEEPVTSFYWEHADGKIAFRAVFNGETKKLHGVNCLGMRLRHDFFDQALRESWTVEQVLVKLHEANFDPEFYERHHRDILQAYNRQLGTDLQQEKKEKKGLLSYLWR</sequence>
<organism evidence="6 7">
    <name type="scientific">Pontibacter flavimaris</name>
    <dbReference type="NCBI Taxonomy" id="1797110"/>
    <lineage>
        <taxon>Bacteria</taxon>
        <taxon>Pseudomonadati</taxon>
        <taxon>Bacteroidota</taxon>
        <taxon>Cytophagia</taxon>
        <taxon>Cytophagales</taxon>
        <taxon>Hymenobacteraceae</taxon>
        <taxon>Pontibacter</taxon>
    </lineage>
</organism>
<dbReference type="InterPro" id="IPR036188">
    <property type="entry name" value="FAD/NAD-bd_sf"/>
</dbReference>
<evidence type="ECO:0000313" key="6">
    <source>
        <dbReference type="EMBL" id="OKL40347.1"/>
    </source>
</evidence>
<dbReference type="RefSeq" id="WP_073852449.1">
    <property type="nucleotide sequence ID" value="NZ_LVWA01000005.1"/>
</dbReference>
<dbReference type="PANTHER" id="PTHR43429:SF3">
    <property type="entry name" value="NITRITE REDUCTASE [NAD(P)H]"/>
    <property type="match status" value="1"/>
</dbReference>
<keyword evidence="4" id="KW-0274">FAD</keyword>
<dbReference type="STRING" id="1797110.A3841_18685"/>
<dbReference type="PRINTS" id="PR00469">
    <property type="entry name" value="PNDRDTASEII"/>
</dbReference>
<evidence type="ECO:0000313" key="7">
    <source>
        <dbReference type="Proteomes" id="UP000186551"/>
    </source>
</evidence>
<evidence type="ECO:0000259" key="5">
    <source>
        <dbReference type="Pfam" id="PF07992"/>
    </source>
</evidence>
<evidence type="ECO:0000256" key="4">
    <source>
        <dbReference type="ARBA" id="ARBA00022827"/>
    </source>
</evidence>
<evidence type="ECO:0000256" key="3">
    <source>
        <dbReference type="ARBA" id="ARBA00022630"/>
    </source>
</evidence>
<evidence type="ECO:0000256" key="1">
    <source>
        <dbReference type="ARBA" id="ARBA00001974"/>
    </source>
</evidence>
<dbReference type="OrthoDB" id="9792592at2"/>
<protein>
    <submittedName>
        <fullName evidence="6">NADH dehydrogenase</fullName>
    </submittedName>
</protein>
<comment type="similarity">
    <text evidence="2">Belongs to the FAD-dependent oxidoreductase family.</text>
</comment>
<gene>
    <name evidence="6" type="ORF">A3841_18685</name>
</gene>
<dbReference type="Gene3D" id="3.50.50.60">
    <property type="entry name" value="FAD/NAD(P)-binding domain"/>
    <property type="match status" value="2"/>
</dbReference>
<dbReference type="PRINTS" id="PR00368">
    <property type="entry name" value="FADPNR"/>
</dbReference>
<dbReference type="InterPro" id="IPR050260">
    <property type="entry name" value="FAD-bd_OxRdtase"/>
</dbReference>
<dbReference type="GO" id="GO:0016491">
    <property type="term" value="F:oxidoreductase activity"/>
    <property type="evidence" value="ECO:0007669"/>
    <property type="project" value="InterPro"/>
</dbReference>
<evidence type="ECO:0000256" key="2">
    <source>
        <dbReference type="ARBA" id="ARBA00006442"/>
    </source>
</evidence>
<keyword evidence="7" id="KW-1185">Reference proteome</keyword>
<reference evidence="6 7" key="1">
    <citation type="submission" date="2016-03" db="EMBL/GenBank/DDBJ databases">
        <title>Genome sequence of Pontibacter sp. nov., of the family cytophagaceae, isolated from marine sediment of the Yellow Sea, China.</title>
        <authorList>
            <person name="Zhang G."/>
            <person name="Zhang R."/>
        </authorList>
    </citation>
    <scope>NUCLEOTIDE SEQUENCE [LARGE SCALE GENOMIC DNA]</scope>
    <source>
        <strain evidence="6 7">S10-8</strain>
    </source>
</reference>
<feature type="domain" description="FAD/NAD(P)-binding" evidence="5">
    <location>
        <begin position="18"/>
        <end position="306"/>
    </location>
</feature>
<comment type="caution">
    <text evidence="6">The sequence shown here is derived from an EMBL/GenBank/DDBJ whole genome shotgun (WGS) entry which is preliminary data.</text>
</comment>
<dbReference type="SUPFAM" id="SSF51905">
    <property type="entry name" value="FAD/NAD(P)-binding domain"/>
    <property type="match status" value="1"/>
</dbReference>
<dbReference type="InterPro" id="IPR023753">
    <property type="entry name" value="FAD/NAD-binding_dom"/>
</dbReference>
<dbReference type="EMBL" id="LVWA01000005">
    <property type="protein sequence ID" value="OKL40347.1"/>
    <property type="molecule type" value="Genomic_DNA"/>
</dbReference>
<proteinExistence type="inferred from homology"/>
<keyword evidence="3" id="KW-0285">Flavoprotein</keyword>
<dbReference type="Proteomes" id="UP000186551">
    <property type="component" value="Unassembled WGS sequence"/>
</dbReference>
<dbReference type="Pfam" id="PF07992">
    <property type="entry name" value="Pyr_redox_2"/>
    <property type="match status" value="1"/>
</dbReference>
<dbReference type="AlphaFoldDB" id="A0A1Q5PDR0"/>
<accession>A0A1Q5PDR0</accession>
<name>A0A1Q5PDR0_9BACT</name>